<dbReference type="Proteomes" id="UP001480595">
    <property type="component" value="Unassembled WGS sequence"/>
</dbReference>
<keyword evidence="4" id="KW-1185">Reference proteome</keyword>
<dbReference type="PROSITE" id="PS51662">
    <property type="entry name" value="BP_PHYTASE"/>
    <property type="match status" value="1"/>
</dbReference>
<proteinExistence type="predicted"/>
<evidence type="ECO:0000313" key="4">
    <source>
        <dbReference type="Proteomes" id="UP001480595"/>
    </source>
</evidence>
<name>A0ABR1VG95_9PEZI</name>
<evidence type="ECO:0000256" key="1">
    <source>
        <dbReference type="SAM" id="MobiDB-lite"/>
    </source>
</evidence>
<comment type="caution">
    <text evidence="3">The sequence shown here is derived from an EMBL/GenBank/DDBJ whole genome shotgun (WGS) entry which is preliminary data.</text>
</comment>
<dbReference type="GeneID" id="92091334"/>
<protein>
    <submittedName>
        <fullName evidence="3">Phytase</fullName>
    </submittedName>
</protein>
<evidence type="ECO:0000313" key="3">
    <source>
        <dbReference type="EMBL" id="KAK8070246.1"/>
    </source>
</evidence>
<organism evidence="3 4">
    <name type="scientific">Apiospora phragmitis</name>
    <dbReference type="NCBI Taxonomy" id="2905665"/>
    <lineage>
        <taxon>Eukaryota</taxon>
        <taxon>Fungi</taxon>
        <taxon>Dikarya</taxon>
        <taxon>Ascomycota</taxon>
        <taxon>Pezizomycotina</taxon>
        <taxon>Sordariomycetes</taxon>
        <taxon>Xylariomycetidae</taxon>
        <taxon>Amphisphaeriales</taxon>
        <taxon>Apiosporaceae</taxon>
        <taxon>Apiospora</taxon>
    </lineage>
</organism>
<evidence type="ECO:0000259" key="2">
    <source>
        <dbReference type="PROSITE" id="PS51662"/>
    </source>
</evidence>
<feature type="domain" description="BPP" evidence="2">
    <location>
        <begin position="1"/>
        <end position="175"/>
    </location>
</feature>
<dbReference type="InterPro" id="IPR011042">
    <property type="entry name" value="6-blade_b-propeller_TolB-like"/>
</dbReference>
<dbReference type="Gene3D" id="2.120.10.30">
    <property type="entry name" value="TolB, C-terminal domain"/>
    <property type="match status" value="1"/>
</dbReference>
<dbReference type="InterPro" id="IPR003431">
    <property type="entry name" value="B-propeller_Phytase"/>
</dbReference>
<dbReference type="EMBL" id="JAQQWL010000006">
    <property type="protein sequence ID" value="KAK8070246.1"/>
    <property type="molecule type" value="Genomic_DNA"/>
</dbReference>
<sequence>MAQTGEEDMEVRGLSISQEDTAVYSKTNILVIIREEPLYRADPEDDATDAFQISKVAEWHTYGDVEGVTLVEGPTCSQGFVLVIQQGVSAYSVHRRAAPHESMEKFTVAGNFNRGVDAVSNTDGIAAVGTAAGYGRPYALVVVHDDANGLSEGGTSDDTGFKLQRRAEMTYWRKLTRTRTQEDSSTHAYPRKVRYS</sequence>
<feature type="region of interest" description="Disordered" evidence="1">
    <location>
        <begin position="177"/>
        <end position="196"/>
    </location>
</feature>
<dbReference type="SUPFAM" id="SSF50956">
    <property type="entry name" value="Thermostable phytase (3-phytase)"/>
    <property type="match status" value="1"/>
</dbReference>
<dbReference type="RefSeq" id="XP_066717540.1">
    <property type="nucleotide sequence ID" value="XM_066858271.1"/>
</dbReference>
<gene>
    <name evidence="3" type="ORF">PG994_006862</name>
</gene>
<dbReference type="Pfam" id="PF02333">
    <property type="entry name" value="Phytase"/>
    <property type="match status" value="1"/>
</dbReference>
<reference evidence="3 4" key="1">
    <citation type="submission" date="2023-01" db="EMBL/GenBank/DDBJ databases">
        <title>Analysis of 21 Apiospora genomes using comparative genomics revels a genus with tremendous synthesis potential of carbohydrate active enzymes and secondary metabolites.</title>
        <authorList>
            <person name="Sorensen T."/>
        </authorList>
    </citation>
    <scope>NUCLEOTIDE SEQUENCE [LARGE SCALE GENOMIC DNA]</scope>
    <source>
        <strain evidence="3 4">CBS 135458</strain>
    </source>
</reference>
<accession>A0ABR1VG95</accession>